<evidence type="ECO:0000256" key="4">
    <source>
        <dbReference type="ARBA" id="ARBA00004496"/>
    </source>
</evidence>
<evidence type="ECO:0000256" key="1">
    <source>
        <dbReference type="ARBA" id="ARBA00000077"/>
    </source>
</evidence>
<dbReference type="CDD" id="cd07182">
    <property type="entry name" value="RNase_HII_bacteria_HII_like"/>
    <property type="match status" value="1"/>
</dbReference>
<evidence type="ECO:0000256" key="2">
    <source>
        <dbReference type="ARBA" id="ARBA00001946"/>
    </source>
</evidence>
<evidence type="ECO:0000256" key="9">
    <source>
        <dbReference type="ARBA" id="ARBA00022759"/>
    </source>
</evidence>
<comment type="subcellular location">
    <subcellularLocation>
        <location evidence="4">Cytoplasm</location>
    </subcellularLocation>
</comment>
<sequence>MTPVADPTLKFEREIVGLGRRRRAVAPADGSLSIDVPIDVETAEPPHSGLVIGCDEVGRGALAGPVAVGLCVIDVRVTKSVPKGLRDSKMLAEPRREELAPIARSWSLAHAVGYASALEIDRIGISACLGLAGARALDELAAAGVDVSSATIILDGQWDWLTPAVSRPLTIRTRIKADRDCASVAAASVISKVARDRLMIEHDGTFPHYGWVRNKGYASEEHRDAILSHGASELHRHTWLSKMMAAPLEEPAVALDGLDAVDGLERLGATADDSAA</sequence>
<dbReference type="GO" id="GO:0003723">
    <property type="term" value="F:RNA binding"/>
    <property type="evidence" value="ECO:0007669"/>
    <property type="project" value="UniProtKB-UniRule"/>
</dbReference>
<dbReference type="GO" id="GO:0043137">
    <property type="term" value="P:DNA replication, removal of RNA primer"/>
    <property type="evidence" value="ECO:0007669"/>
    <property type="project" value="TreeGrafter"/>
</dbReference>
<dbReference type="InterPro" id="IPR012337">
    <property type="entry name" value="RNaseH-like_sf"/>
</dbReference>
<keyword evidence="11" id="KW-0464">Manganese</keyword>
<evidence type="ECO:0000259" key="14">
    <source>
        <dbReference type="PROSITE" id="PS51975"/>
    </source>
</evidence>
<evidence type="ECO:0000256" key="6">
    <source>
        <dbReference type="ARBA" id="ARBA00022490"/>
    </source>
</evidence>
<dbReference type="GO" id="GO:0032299">
    <property type="term" value="C:ribonuclease H2 complex"/>
    <property type="evidence" value="ECO:0007669"/>
    <property type="project" value="TreeGrafter"/>
</dbReference>
<dbReference type="InterPro" id="IPR001352">
    <property type="entry name" value="RNase_HII/HIII"/>
</dbReference>
<comment type="function">
    <text evidence="3 13">Endonuclease that specifically degrades the RNA of RNA-DNA hybrids.</text>
</comment>
<gene>
    <name evidence="15" type="ORF">SAMN05216554_3028</name>
</gene>
<evidence type="ECO:0000256" key="8">
    <source>
        <dbReference type="ARBA" id="ARBA00022723"/>
    </source>
</evidence>
<feature type="binding site" evidence="12">
    <location>
        <position position="56"/>
    </location>
    <ligand>
        <name>a divalent metal cation</name>
        <dbReference type="ChEBI" id="CHEBI:60240"/>
    </ligand>
</feature>
<evidence type="ECO:0000313" key="16">
    <source>
        <dbReference type="Proteomes" id="UP000198891"/>
    </source>
</evidence>
<dbReference type="PANTHER" id="PTHR10954">
    <property type="entry name" value="RIBONUCLEASE H2 SUBUNIT A"/>
    <property type="match status" value="1"/>
</dbReference>
<keyword evidence="8 12" id="KW-0479">Metal-binding</keyword>
<feature type="binding site" evidence="12">
    <location>
        <position position="55"/>
    </location>
    <ligand>
        <name>a divalent metal cation</name>
        <dbReference type="ChEBI" id="CHEBI:60240"/>
    </ligand>
</feature>
<dbReference type="AlphaFoldDB" id="A0A1H3RRG9"/>
<name>A0A1H3RRG9_9MICO</name>
<dbReference type="NCBIfam" id="NF000595">
    <property type="entry name" value="PRK00015.1-3"/>
    <property type="match status" value="1"/>
</dbReference>
<dbReference type="GO" id="GO:0006298">
    <property type="term" value="P:mismatch repair"/>
    <property type="evidence" value="ECO:0007669"/>
    <property type="project" value="TreeGrafter"/>
</dbReference>
<dbReference type="RefSeq" id="WP_092555238.1">
    <property type="nucleotide sequence ID" value="NZ_FNPZ01000003.1"/>
</dbReference>
<keyword evidence="9 12" id="KW-0255">Endonuclease</keyword>
<dbReference type="InterPro" id="IPR036397">
    <property type="entry name" value="RNaseH_sf"/>
</dbReference>
<dbReference type="Proteomes" id="UP000198891">
    <property type="component" value="Unassembled WGS sequence"/>
</dbReference>
<evidence type="ECO:0000256" key="7">
    <source>
        <dbReference type="ARBA" id="ARBA00022722"/>
    </source>
</evidence>
<keyword evidence="10 12" id="KW-0378">Hydrolase</keyword>
<comment type="cofactor">
    <cofactor evidence="12">
        <name>Mn(2+)</name>
        <dbReference type="ChEBI" id="CHEBI:29035"/>
    </cofactor>
    <cofactor evidence="12">
        <name>Mg(2+)</name>
        <dbReference type="ChEBI" id="CHEBI:18420"/>
    </cofactor>
    <text evidence="12">Manganese or magnesium. Binds 1 divalent metal ion per monomer in the absence of substrate. May bind a second metal ion after substrate binding.</text>
</comment>
<dbReference type="Gene3D" id="3.30.420.10">
    <property type="entry name" value="Ribonuclease H-like superfamily/Ribonuclease H"/>
    <property type="match status" value="1"/>
</dbReference>
<feature type="domain" description="RNase H type-2" evidence="14">
    <location>
        <begin position="49"/>
        <end position="251"/>
    </location>
</feature>
<evidence type="ECO:0000256" key="12">
    <source>
        <dbReference type="PROSITE-ProRule" id="PRU01319"/>
    </source>
</evidence>
<evidence type="ECO:0000256" key="11">
    <source>
        <dbReference type="ARBA" id="ARBA00023211"/>
    </source>
</evidence>
<dbReference type="GO" id="GO:0005737">
    <property type="term" value="C:cytoplasm"/>
    <property type="evidence" value="ECO:0007669"/>
    <property type="project" value="UniProtKB-SubCell"/>
</dbReference>
<comment type="cofactor">
    <cofactor evidence="2">
        <name>Mg(2+)</name>
        <dbReference type="ChEBI" id="CHEBI:18420"/>
    </cofactor>
</comment>
<dbReference type="PANTHER" id="PTHR10954:SF18">
    <property type="entry name" value="RIBONUCLEASE HII"/>
    <property type="match status" value="1"/>
</dbReference>
<protein>
    <recommendedName>
        <fullName evidence="13">Ribonuclease</fullName>
        <ecNumber evidence="13">3.1.26.4</ecNumber>
    </recommendedName>
</protein>
<keyword evidence="7 12" id="KW-0540">Nuclease</keyword>
<evidence type="ECO:0000256" key="13">
    <source>
        <dbReference type="RuleBase" id="RU003515"/>
    </source>
</evidence>
<organism evidence="15 16">
    <name type="scientific">Herbiconiux ginsengi</name>
    <dbReference type="NCBI Taxonomy" id="381665"/>
    <lineage>
        <taxon>Bacteria</taxon>
        <taxon>Bacillati</taxon>
        <taxon>Actinomycetota</taxon>
        <taxon>Actinomycetes</taxon>
        <taxon>Micrococcales</taxon>
        <taxon>Microbacteriaceae</taxon>
        <taxon>Herbiconiux</taxon>
    </lineage>
</organism>
<keyword evidence="16" id="KW-1185">Reference proteome</keyword>
<dbReference type="InterPro" id="IPR024567">
    <property type="entry name" value="RNase_HII/HIII_dom"/>
</dbReference>
<keyword evidence="6" id="KW-0963">Cytoplasm</keyword>
<dbReference type="EMBL" id="FNPZ01000003">
    <property type="protein sequence ID" value="SDZ28374.1"/>
    <property type="molecule type" value="Genomic_DNA"/>
</dbReference>
<evidence type="ECO:0000313" key="15">
    <source>
        <dbReference type="EMBL" id="SDZ28374.1"/>
    </source>
</evidence>
<comment type="similarity">
    <text evidence="5 13">Belongs to the RNase HII family.</text>
</comment>
<comment type="catalytic activity">
    <reaction evidence="1 12 13">
        <text>Endonucleolytic cleavage to 5'-phosphomonoester.</text>
        <dbReference type="EC" id="3.1.26.4"/>
    </reaction>
</comment>
<feature type="binding site" evidence="12">
    <location>
        <position position="155"/>
    </location>
    <ligand>
        <name>a divalent metal cation</name>
        <dbReference type="ChEBI" id="CHEBI:60240"/>
    </ligand>
</feature>
<dbReference type="STRING" id="381665.SAMN05216554_3028"/>
<evidence type="ECO:0000256" key="3">
    <source>
        <dbReference type="ARBA" id="ARBA00004065"/>
    </source>
</evidence>
<evidence type="ECO:0000256" key="10">
    <source>
        <dbReference type="ARBA" id="ARBA00022801"/>
    </source>
</evidence>
<dbReference type="SUPFAM" id="SSF53098">
    <property type="entry name" value="Ribonuclease H-like"/>
    <property type="match status" value="1"/>
</dbReference>
<evidence type="ECO:0000256" key="5">
    <source>
        <dbReference type="ARBA" id="ARBA00007383"/>
    </source>
</evidence>
<dbReference type="OrthoDB" id="9803420at2"/>
<proteinExistence type="inferred from homology"/>
<accession>A0A1H3RRG9</accession>
<reference evidence="15 16" key="1">
    <citation type="submission" date="2016-10" db="EMBL/GenBank/DDBJ databases">
        <authorList>
            <person name="de Groot N.N."/>
        </authorList>
    </citation>
    <scope>NUCLEOTIDE SEQUENCE [LARGE SCALE GENOMIC DNA]</scope>
    <source>
        <strain evidence="15 16">CGMCC 4.3491</strain>
    </source>
</reference>
<dbReference type="InterPro" id="IPR022898">
    <property type="entry name" value="RNase_HII"/>
</dbReference>
<dbReference type="GO" id="GO:0046872">
    <property type="term" value="F:metal ion binding"/>
    <property type="evidence" value="ECO:0007669"/>
    <property type="project" value="UniProtKB-KW"/>
</dbReference>
<dbReference type="Pfam" id="PF01351">
    <property type="entry name" value="RNase_HII"/>
    <property type="match status" value="1"/>
</dbReference>
<dbReference type="GO" id="GO:0004523">
    <property type="term" value="F:RNA-DNA hybrid ribonuclease activity"/>
    <property type="evidence" value="ECO:0007669"/>
    <property type="project" value="UniProtKB-UniRule"/>
</dbReference>
<dbReference type="PROSITE" id="PS51975">
    <property type="entry name" value="RNASE_H_2"/>
    <property type="match status" value="1"/>
</dbReference>
<dbReference type="EC" id="3.1.26.4" evidence="13"/>